<feature type="domain" description="Strictosidine synthase conserved region" evidence="6">
    <location>
        <begin position="169"/>
        <end position="251"/>
    </location>
</feature>
<dbReference type="GO" id="GO:0016829">
    <property type="term" value="F:lyase activity"/>
    <property type="evidence" value="ECO:0007669"/>
    <property type="project" value="UniProtKB-KW"/>
</dbReference>
<gene>
    <name evidence="7" type="ORF">RCOM_1464760</name>
</gene>
<dbReference type="InterPro" id="IPR011042">
    <property type="entry name" value="6-blade_b-propeller_TolB-like"/>
</dbReference>
<evidence type="ECO:0000256" key="5">
    <source>
        <dbReference type="ARBA" id="ARBA00023180"/>
    </source>
</evidence>
<organism evidence="7 8">
    <name type="scientific">Ricinus communis</name>
    <name type="common">Castor bean</name>
    <dbReference type="NCBI Taxonomy" id="3988"/>
    <lineage>
        <taxon>Eukaryota</taxon>
        <taxon>Viridiplantae</taxon>
        <taxon>Streptophyta</taxon>
        <taxon>Embryophyta</taxon>
        <taxon>Tracheophyta</taxon>
        <taxon>Spermatophyta</taxon>
        <taxon>Magnoliopsida</taxon>
        <taxon>eudicotyledons</taxon>
        <taxon>Gunneridae</taxon>
        <taxon>Pentapetalae</taxon>
        <taxon>rosids</taxon>
        <taxon>fabids</taxon>
        <taxon>Malpighiales</taxon>
        <taxon>Euphorbiaceae</taxon>
        <taxon>Acalyphoideae</taxon>
        <taxon>Acalypheae</taxon>
        <taxon>Ricinus</taxon>
    </lineage>
</organism>
<dbReference type="Proteomes" id="UP000008311">
    <property type="component" value="Unassembled WGS sequence"/>
</dbReference>
<keyword evidence="4" id="KW-0732">Signal</keyword>
<protein>
    <submittedName>
        <fullName evidence="7">Strictosidine synthase, putative</fullName>
        <ecNumber evidence="7">4.3.3.2</ecNumber>
    </submittedName>
</protein>
<evidence type="ECO:0000313" key="8">
    <source>
        <dbReference type="Proteomes" id="UP000008311"/>
    </source>
</evidence>
<evidence type="ECO:0000256" key="1">
    <source>
        <dbReference type="ARBA" id="ARBA00004116"/>
    </source>
</evidence>
<dbReference type="Gene3D" id="2.120.10.30">
    <property type="entry name" value="TolB, C-terminal domain"/>
    <property type="match status" value="1"/>
</dbReference>
<dbReference type="SUPFAM" id="SSF63829">
    <property type="entry name" value="Calcium-dependent phosphotriesterase"/>
    <property type="match status" value="1"/>
</dbReference>
<evidence type="ECO:0000256" key="2">
    <source>
        <dbReference type="ARBA" id="ARBA00009191"/>
    </source>
</evidence>
<sequence>MIAKCSYYLISACNMRTLIPSSPSTLLSCFFLSFLVLAHGRFLLRDALNNYYYQLNLPGVLGPESLAFDCNGNGPYAGVSDGRILRWQGQGKGWVEFAITSANRKLCDGSENTDLEPICGRPLGLKFHPATCDLYVADAYFGLLKVGPNGGVATRLATSAEGVPLKFTNDLDIDPNSGVVYFTDSSVHYERRLFMEAISKADRTGRLLKYDLTTKKVSVLYRGLAFPNGVVLSKDNSYLLLVESMNFQVLKFPLSSYGVGVPHVFASLDRFPDNIRRNDNGDFWVALNTARGKLQGAVEDPVGIRFNEYGRVVQVVNGNGGDTLDSVSEIEEHDGRLWFGSPTQPYVGTLKN</sequence>
<dbReference type="STRING" id="3988.B9RLB4"/>
<evidence type="ECO:0000313" key="7">
    <source>
        <dbReference type="EMBL" id="EEF47639.1"/>
    </source>
</evidence>
<dbReference type="FunFam" id="2.120.10.30:FF:000032">
    <property type="entry name" value="Protein STRICTOSIDINE SYNTHASE-LIKE 13"/>
    <property type="match status" value="1"/>
</dbReference>
<keyword evidence="5" id="KW-0325">Glycoprotein</keyword>
<dbReference type="InterPro" id="IPR018119">
    <property type="entry name" value="Strictosidine_synth_cons-reg"/>
</dbReference>
<dbReference type="GO" id="GO:0016787">
    <property type="term" value="F:hydrolase activity"/>
    <property type="evidence" value="ECO:0000318"/>
    <property type="project" value="GO_Central"/>
</dbReference>
<comment type="similarity">
    <text evidence="2">Belongs to the strictosidine synthase family.</text>
</comment>
<keyword evidence="8" id="KW-1185">Reference proteome</keyword>
<evidence type="ECO:0000256" key="3">
    <source>
        <dbReference type="ARBA" id="ARBA00022554"/>
    </source>
</evidence>
<accession>B9RLB4</accession>
<keyword evidence="7" id="KW-0456">Lyase</keyword>
<dbReference type="PANTHER" id="PTHR10426">
    <property type="entry name" value="STRICTOSIDINE SYNTHASE-RELATED"/>
    <property type="match status" value="1"/>
</dbReference>
<comment type="subcellular location">
    <subcellularLocation>
        <location evidence="1">Vacuole</location>
    </subcellularLocation>
</comment>
<dbReference type="PROSITE" id="PS51257">
    <property type="entry name" value="PROKAR_LIPOPROTEIN"/>
    <property type="match status" value="1"/>
</dbReference>
<name>B9RLB4_RICCO</name>
<dbReference type="Pfam" id="PF03088">
    <property type="entry name" value="Str_synth"/>
    <property type="match status" value="1"/>
</dbReference>
<reference evidence="8" key="1">
    <citation type="journal article" date="2010" name="Nat. Biotechnol.">
        <title>Draft genome sequence of the oilseed species Ricinus communis.</title>
        <authorList>
            <person name="Chan A.P."/>
            <person name="Crabtree J."/>
            <person name="Zhao Q."/>
            <person name="Lorenzi H."/>
            <person name="Orvis J."/>
            <person name="Puiu D."/>
            <person name="Melake-Berhan A."/>
            <person name="Jones K.M."/>
            <person name="Redman J."/>
            <person name="Chen G."/>
            <person name="Cahoon E.B."/>
            <person name="Gedil M."/>
            <person name="Stanke M."/>
            <person name="Haas B.J."/>
            <person name="Wortman J.R."/>
            <person name="Fraser-Liggett C.M."/>
            <person name="Ravel J."/>
            <person name="Rabinowicz P.D."/>
        </authorList>
    </citation>
    <scope>NUCLEOTIDE SEQUENCE [LARGE SCALE GENOMIC DNA]</scope>
    <source>
        <strain evidence="8">cv. Hale</strain>
    </source>
</reference>
<evidence type="ECO:0000256" key="4">
    <source>
        <dbReference type="ARBA" id="ARBA00022729"/>
    </source>
</evidence>
<dbReference type="eggNOG" id="KOG1520">
    <property type="taxonomic scope" value="Eukaryota"/>
</dbReference>
<dbReference type="AlphaFoldDB" id="B9RLB4"/>
<dbReference type="EC" id="4.3.3.2" evidence="7"/>
<proteinExistence type="inferred from homology"/>
<dbReference type="PANTHER" id="PTHR10426:SF86">
    <property type="entry name" value="PROTEIN STRICTOSIDINE SYNTHASE-LIKE 10-LIKE"/>
    <property type="match status" value="1"/>
</dbReference>
<evidence type="ECO:0000259" key="6">
    <source>
        <dbReference type="Pfam" id="PF03088"/>
    </source>
</evidence>
<dbReference type="GO" id="GO:0005773">
    <property type="term" value="C:vacuole"/>
    <property type="evidence" value="ECO:0007669"/>
    <property type="project" value="UniProtKB-SubCell"/>
</dbReference>
<keyword evidence="3" id="KW-0926">Vacuole</keyword>
<dbReference type="InParanoid" id="B9RLB4"/>
<dbReference type="Pfam" id="PF20067">
    <property type="entry name" value="SSL_N"/>
    <property type="match status" value="1"/>
</dbReference>
<dbReference type="EMBL" id="EQ973788">
    <property type="protein sequence ID" value="EEF47639.1"/>
    <property type="molecule type" value="Genomic_DNA"/>
</dbReference>